<comment type="subcellular location">
    <subcellularLocation>
        <location evidence="1">Nucleus</location>
    </subcellularLocation>
</comment>
<evidence type="ECO:0000256" key="2">
    <source>
        <dbReference type="ARBA" id="ARBA00006079"/>
    </source>
</evidence>
<dbReference type="Gene3D" id="1.20.5.170">
    <property type="match status" value="1"/>
</dbReference>
<reference evidence="10" key="1">
    <citation type="submission" date="2017-02" db="UniProtKB">
        <authorList>
            <consortium name="WormBaseParasite"/>
        </authorList>
    </citation>
    <scope>IDENTIFICATION</scope>
</reference>
<dbReference type="GO" id="GO:0000978">
    <property type="term" value="F:RNA polymerase II cis-regulatory region sequence-specific DNA binding"/>
    <property type="evidence" value="ECO:0007669"/>
    <property type="project" value="TreeGrafter"/>
</dbReference>
<dbReference type="OrthoDB" id="6022300at2759"/>
<keyword evidence="9" id="KW-1185">Reference proteome</keyword>
<evidence type="ECO:0000256" key="6">
    <source>
        <dbReference type="ARBA" id="ARBA00023242"/>
    </source>
</evidence>
<accession>A0A0N4V2C3</accession>
<dbReference type="AlphaFoldDB" id="A0A0N4V2C3"/>
<name>A0A0N4V2C3_ENTVE</name>
<evidence type="ECO:0000259" key="7">
    <source>
        <dbReference type="PROSITE" id="PS50217"/>
    </source>
</evidence>
<dbReference type="Proteomes" id="UP000274131">
    <property type="component" value="Unassembled WGS sequence"/>
</dbReference>
<dbReference type="InterPro" id="IPR004827">
    <property type="entry name" value="bZIP"/>
</dbReference>
<dbReference type="STRING" id="51028.A0A0N4V2C3"/>
<dbReference type="GO" id="GO:0005634">
    <property type="term" value="C:nucleus"/>
    <property type="evidence" value="ECO:0007669"/>
    <property type="project" value="UniProtKB-SubCell"/>
</dbReference>
<dbReference type="EMBL" id="UXUI01007700">
    <property type="protein sequence ID" value="VDD88780.1"/>
    <property type="molecule type" value="Genomic_DNA"/>
</dbReference>
<comment type="similarity">
    <text evidence="2">Belongs to the bZIP family. NFIL3 subfamily.</text>
</comment>
<evidence type="ECO:0000256" key="3">
    <source>
        <dbReference type="ARBA" id="ARBA00023015"/>
    </source>
</evidence>
<dbReference type="GO" id="GO:0000981">
    <property type="term" value="F:DNA-binding transcription factor activity, RNA polymerase II-specific"/>
    <property type="evidence" value="ECO:0007669"/>
    <property type="project" value="TreeGrafter"/>
</dbReference>
<keyword evidence="6" id="KW-0539">Nucleus</keyword>
<dbReference type="Pfam" id="PF07716">
    <property type="entry name" value="bZIP_2"/>
    <property type="match status" value="1"/>
</dbReference>
<evidence type="ECO:0000256" key="1">
    <source>
        <dbReference type="ARBA" id="ARBA00004123"/>
    </source>
</evidence>
<keyword evidence="5" id="KW-0804">Transcription</keyword>
<dbReference type="PANTHER" id="PTHR11988:SF48">
    <property type="entry name" value="BZIP DOMAIN-CONTAINING PROTEIN"/>
    <property type="match status" value="1"/>
</dbReference>
<gene>
    <name evidence="8" type="ORF">EVEC_LOCUS3849</name>
</gene>
<dbReference type="PANTHER" id="PTHR11988">
    <property type="entry name" value="THYROTROPH EMBRYONIC FACTOR RELATED"/>
    <property type="match status" value="1"/>
</dbReference>
<evidence type="ECO:0000313" key="10">
    <source>
        <dbReference type="WBParaSite" id="EVEC_0000414101-mRNA-1"/>
    </source>
</evidence>
<sequence length="217" mass="24505">MPHLSHTSLMNPLVNPFVPSNILNLLQDDIKSEKATTMRPFQIYDPFDAVTTLSVPTADVSRKIEQSSPSQVTSSTSDIEVMNQQRNVIVRNENVKKKKELVKDEAYWERRRKNNDAAKRSRDSRRQKEDEMAIRAAVLEQENIRLRLELEHLRAETERLRVLMVTPTIMPPPGQPQVVSSPGAIMHTRQAVLPPSPYLCSSSPSVQSALSVTVQPS</sequence>
<protein>
    <submittedName>
        <fullName evidence="10">BZIP domain-containing protein</fullName>
    </submittedName>
</protein>
<evidence type="ECO:0000256" key="5">
    <source>
        <dbReference type="ARBA" id="ARBA00023163"/>
    </source>
</evidence>
<reference evidence="8 9" key="2">
    <citation type="submission" date="2018-10" db="EMBL/GenBank/DDBJ databases">
        <authorList>
            <consortium name="Pathogen Informatics"/>
        </authorList>
    </citation>
    <scope>NUCLEOTIDE SEQUENCE [LARGE SCALE GENOMIC DNA]</scope>
</reference>
<dbReference type="InterPro" id="IPR040223">
    <property type="entry name" value="PAR_bZIP"/>
</dbReference>
<evidence type="ECO:0000256" key="4">
    <source>
        <dbReference type="ARBA" id="ARBA00023125"/>
    </source>
</evidence>
<dbReference type="InterPro" id="IPR046347">
    <property type="entry name" value="bZIP_sf"/>
</dbReference>
<dbReference type="FunFam" id="1.20.5.170:FF:000025">
    <property type="entry name" value="nuclear factor interleukin-3-regulated protein-like"/>
    <property type="match status" value="1"/>
</dbReference>
<keyword evidence="4" id="KW-0238">DNA-binding</keyword>
<proteinExistence type="inferred from homology"/>
<organism evidence="10">
    <name type="scientific">Enterobius vermicularis</name>
    <name type="common">Human pinworm</name>
    <dbReference type="NCBI Taxonomy" id="51028"/>
    <lineage>
        <taxon>Eukaryota</taxon>
        <taxon>Metazoa</taxon>
        <taxon>Ecdysozoa</taxon>
        <taxon>Nematoda</taxon>
        <taxon>Chromadorea</taxon>
        <taxon>Rhabditida</taxon>
        <taxon>Spirurina</taxon>
        <taxon>Oxyuridomorpha</taxon>
        <taxon>Oxyuroidea</taxon>
        <taxon>Oxyuridae</taxon>
        <taxon>Enterobius</taxon>
    </lineage>
</organism>
<evidence type="ECO:0000313" key="8">
    <source>
        <dbReference type="EMBL" id="VDD88780.1"/>
    </source>
</evidence>
<feature type="domain" description="BZIP" evidence="7">
    <location>
        <begin position="104"/>
        <end position="161"/>
    </location>
</feature>
<dbReference type="SMART" id="SM00338">
    <property type="entry name" value="BRLZ"/>
    <property type="match status" value="1"/>
</dbReference>
<dbReference type="PROSITE" id="PS50217">
    <property type="entry name" value="BZIP"/>
    <property type="match status" value="1"/>
</dbReference>
<dbReference type="SUPFAM" id="SSF57959">
    <property type="entry name" value="Leucine zipper domain"/>
    <property type="match status" value="1"/>
</dbReference>
<dbReference type="CDD" id="cd14695">
    <property type="entry name" value="bZIP_HLF"/>
    <property type="match status" value="1"/>
</dbReference>
<dbReference type="WBParaSite" id="EVEC_0000414101-mRNA-1">
    <property type="protein sequence ID" value="EVEC_0000414101-mRNA-1"/>
    <property type="gene ID" value="EVEC_0000414101"/>
</dbReference>
<evidence type="ECO:0000313" key="9">
    <source>
        <dbReference type="Proteomes" id="UP000274131"/>
    </source>
</evidence>
<keyword evidence="3" id="KW-0805">Transcription regulation</keyword>